<evidence type="ECO:0000256" key="3">
    <source>
        <dbReference type="ARBA" id="ARBA00022692"/>
    </source>
</evidence>
<protein>
    <recommendedName>
        <fullName evidence="9">MATE efflux family protein</fullName>
    </recommendedName>
</protein>
<feature type="transmembrane region" description="Helical" evidence="6">
    <location>
        <begin position="410"/>
        <end position="430"/>
    </location>
</feature>
<dbReference type="PANTHER" id="PTHR11206">
    <property type="entry name" value="MULTIDRUG RESISTANCE PROTEIN"/>
    <property type="match status" value="1"/>
</dbReference>
<proteinExistence type="inferred from homology"/>
<dbReference type="GO" id="GO:1990961">
    <property type="term" value="P:xenobiotic detoxification by transmembrane export across the plasma membrane"/>
    <property type="evidence" value="ECO:0007669"/>
    <property type="project" value="InterPro"/>
</dbReference>
<evidence type="ECO:0008006" key="9">
    <source>
        <dbReference type="Google" id="ProtNLM"/>
    </source>
</evidence>
<name>A0AAD5Y746_9FUNG</name>
<evidence type="ECO:0000256" key="6">
    <source>
        <dbReference type="SAM" id="Phobius"/>
    </source>
</evidence>
<accession>A0AAD5Y746</accession>
<dbReference type="InterPro" id="IPR002528">
    <property type="entry name" value="MATE_fam"/>
</dbReference>
<gene>
    <name evidence="7" type="ORF">HK103_001476</name>
</gene>
<feature type="transmembrane region" description="Helical" evidence="6">
    <location>
        <begin position="117"/>
        <end position="134"/>
    </location>
</feature>
<dbReference type="InterPro" id="IPR045069">
    <property type="entry name" value="MATE_euk"/>
</dbReference>
<dbReference type="Proteomes" id="UP001210925">
    <property type="component" value="Unassembled WGS sequence"/>
</dbReference>
<dbReference type="GO" id="GO:0042910">
    <property type="term" value="F:xenobiotic transmembrane transporter activity"/>
    <property type="evidence" value="ECO:0007669"/>
    <property type="project" value="InterPro"/>
</dbReference>
<dbReference type="AlphaFoldDB" id="A0AAD5Y746"/>
<feature type="transmembrane region" description="Helical" evidence="6">
    <location>
        <begin position="336"/>
        <end position="358"/>
    </location>
</feature>
<comment type="caution">
    <text evidence="7">The sequence shown here is derived from an EMBL/GenBank/DDBJ whole genome shotgun (WGS) entry which is preliminary data.</text>
</comment>
<evidence type="ECO:0000256" key="4">
    <source>
        <dbReference type="ARBA" id="ARBA00022989"/>
    </source>
</evidence>
<keyword evidence="8" id="KW-1185">Reference proteome</keyword>
<evidence type="ECO:0000256" key="1">
    <source>
        <dbReference type="ARBA" id="ARBA00004141"/>
    </source>
</evidence>
<dbReference type="EMBL" id="JADGKB010000014">
    <property type="protein sequence ID" value="KAJ3259966.1"/>
    <property type="molecule type" value="Genomic_DNA"/>
</dbReference>
<evidence type="ECO:0000256" key="5">
    <source>
        <dbReference type="ARBA" id="ARBA00023136"/>
    </source>
</evidence>
<feature type="transmembrane region" description="Helical" evidence="6">
    <location>
        <begin position="257"/>
        <end position="278"/>
    </location>
</feature>
<feature type="transmembrane region" description="Helical" evidence="6">
    <location>
        <begin position="436"/>
        <end position="463"/>
    </location>
</feature>
<comment type="subcellular location">
    <subcellularLocation>
        <location evidence="1">Membrane</location>
        <topology evidence="1">Multi-pass membrane protein</topology>
    </subcellularLocation>
</comment>
<evidence type="ECO:0000313" key="8">
    <source>
        <dbReference type="Proteomes" id="UP001210925"/>
    </source>
</evidence>
<evidence type="ECO:0000256" key="2">
    <source>
        <dbReference type="ARBA" id="ARBA00010199"/>
    </source>
</evidence>
<sequence>MSETDLLLPPPVEENIESDKWDFSTKAVAKEAKTLFSLSWPVTAANLFNFSITSASVFSLGHVGTEYLGAAALSLLLCNVTGLAISQGMASALDTLCSQSFTGSNDRFALGKHLQRGLFLALVTCIPISVLWWFTEPVMILLGQKPEVARISGIFSRWMLPGLYPIFVAECLRRYLQAQAIMKPAMLVTIVAAPLAIFLQWFLVFSPYAIGFEGAALATSTVNIFIAVALALYIRFVEGSEVWGGWDLKEMLDGKLLFEYLCLGLPGVAMICSEWLAFEACSLAAGIIGETALATQTIVLNTCGLLYMIPLGLGVATTTRIGNCLGSNLPFTTKKVAWTAMICSFFTAAFNATFIMSARTSWGYLFSSDIDVIELVAAILPLAAIYQISESTGVIAGSALRGCGLQKYGAYLNLIGYYILAIPLGLLLAFKFELGLLGLWIGLSLGLFFVGFCEIIILCYMDWPLQAANALKRINYSYTPVDTEVTEP</sequence>
<feature type="transmembrane region" description="Helical" evidence="6">
    <location>
        <begin position="298"/>
        <end position="316"/>
    </location>
</feature>
<dbReference type="CDD" id="cd13132">
    <property type="entry name" value="MATE_eukaryotic"/>
    <property type="match status" value="1"/>
</dbReference>
<feature type="transmembrane region" description="Helical" evidence="6">
    <location>
        <begin position="215"/>
        <end position="236"/>
    </location>
</feature>
<dbReference type="NCBIfam" id="TIGR00797">
    <property type="entry name" value="matE"/>
    <property type="match status" value="1"/>
</dbReference>
<feature type="transmembrane region" description="Helical" evidence="6">
    <location>
        <begin position="154"/>
        <end position="172"/>
    </location>
</feature>
<dbReference type="GO" id="GO:0015297">
    <property type="term" value="F:antiporter activity"/>
    <property type="evidence" value="ECO:0007669"/>
    <property type="project" value="InterPro"/>
</dbReference>
<organism evidence="7 8">
    <name type="scientific">Boothiomyces macroporosus</name>
    <dbReference type="NCBI Taxonomy" id="261099"/>
    <lineage>
        <taxon>Eukaryota</taxon>
        <taxon>Fungi</taxon>
        <taxon>Fungi incertae sedis</taxon>
        <taxon>Chytridiomycota</taxon>
        <taxon>Chytridiomycota incertae sedis</taxon>
        <taxon>Chytridiomycetes</taxon>
        <taxon>Rhizophydiales</taxon>
        <taxon>Terramycetaceae</taxon>
        <taxon>Boothiomyces</taxon>
    </lineage>
</organism>
<keyword evidence="5 6" id="KW-0472">Membrane</keyword>
<dbReference type="GO" id="GO:0016020">
    <property type="term" value="C:membrane"/>
    <property type="evidence" value="ECO:0007669"/>
    <property type="project" value="UniProtKB-SubCell"/>
</dbReference>
<feature type="transmembrane region" description="Helical" evidence="6">
    <location>
        <begin position="67"/>
        <end position="85"/>
    </location>
</feature>
<comment type="similarity">
    <text evidence="2">Belongs to the multi antimicrobial extrusion (MATE) (TC 2.A.66.1) family.</text>
</comment>
<keyword evidence="3 6" id="KW-0812">Transmembrane</keyword>
<dbReference type="Pfam" id="PF01554">
    <property type="entry name" value="MatE"/>
    <property type="match status" value="2"/>
</dbReference>
<reference evidence="7" key="1">
    <citation type="submission" date="2020-05" db="EMBL/GenBank/DDBJ databases">
        <title>Phylogenomic resolution of chytrid fungi.</title>
        <authorList>
            <person name="Stajich J.E."/>
            <person name="Amses K."/>
            <person name="Simmons R."/>
            <person name="Seto K."/>
            <person name="Myers J."/>
            <person name="Bonds A."/>
            <person name="Quandt C.A."/>
            <person name="Barry K."/>
            <person name="Liu P."/>
            <person name="Grigoriev I."/>
            <person name="Longcore J.E."/>
            <person name="James T.Y."/>
        </authorList>
    </citation>
    <scope>NUCLEOTIDE SEQUENCE</scope>
    <source>
        <strain evidence="7">PLAUS21</strain>
    </source>
</reference>
<keyword evidence="4 6" id="KW-1133">Transmembrane helix</keyword>
<feature type="transmembrane region" description="Helical" evidence="6">
    <location>
        <begin position="184"/>
        <end position="203"/>
    </location>
</feature>
<feature type="transmembrane region" description="Helical" evidence="6">
    <location>
        <begin position="370"/>
        <end position="389"/>
    </location>
</feature>
<evidence type="ECO:0000313" key="7">
    <source>
        <dbReference type="EMBL" id="KAJ3259966.1"/>
    </source>
</evidence>